<feature type="chain" id="PRO_5045487356" description="Lipoprotein" evidence="1">
    <location>
        <begin position="20"/>
        <end position="162"/>
    </location>
</feature>
<keyword evidence="1" id="KW-0732">Signal</keyword>
<evidence type="ECO:0000313" key="2">
    <source>
        <dbReference type="EMBL" id="MDN5214159.1"/>
    </source>
</evidence>
<evidence type="ECO:0008006" key="4">
    <source>
        <dbReference type="Google" id="ProtNLM"/>
    </source>
</evidence>
<comment type="caution">
    <text evidence="2">The sequence shown here is derived from an EMBL/GenBank/DDBJ whole genome shotgun (WGS) entry which is preliminary data.</text>
</comment>
<proteinExistence type="predicted"/>
<gene>
    <name evidence="2" type="ORF">QQ020_18930</name>
</gene>
<keyword evidence="3" id="KW-1185">Reference proteome</keyword>
<reference evidence="2" key="1">
    <citation type="submission" date="2023-06" db="EMBL/GenBank/DDBJ databases">
        <title>Genomic of Agaribacillus aureum.</title>
        <authorList>
            <person name="Wang G."/>
        </authorList>
    </citation>
    <scope>NUCLEOTIDE SEQUENCE</scope>
    <source>
        <strain evidence="2">BMA12</strain>
    </source>
</reference>
<organism evidence="2 3">
    <name type="scientific">Agaribacillus aureus</name>
    <dbReference type="NCBI Taxonomy" id="3051825"/>
    <lineage>
        <taxon>Bacteria</taxon>
        <taxon>Pseudomonadati</taxon>
        <taxon>Bacteroidota</taxon>
        <taxon>Cytophagia</taxon>
        <taxon>Cytophagales</taxon>
        <taxon>Splendidivirgaceae</taxon>
        <taxon>Agaribacillus</taxon>
    </lineage>
</organism>
<protein>
    <recommendedName>
        <fullName evidence="4">Lipoprotein</fullName>
    </recommendedName>
</protein>
<accession>A0ABT8L8R9</accession>
<dbReference type="EMBL" id="JAUJEB010000004">
    <property type="protein sequence ID" value="MDN5214159.1"/>
    <property type="molecule type" value="Genomic_DNA"/>
</dbReference>
<sequence>MKKNILWLFVLAFSLILNACSDDDGSLSVNFKDQPAQGQINGEAWTIGSGTAEMSADEISIDLFSSVSQASSPCDIFIDDYAQAFFFIPKKVGKYDLNISLTNFQESQTVTFFVPEGTINIVASKGAVEILSISETEVTGRMDVRHDSETSVNGNFTLTVCE</sequence>
<dbReference type="Proteomes" id="UP001172083">
    <property type="component" value="Unassembled WGS sequence"/>
</dbReference>
<evidence type="ECO:0000313" key="3">
    <source>
        <dbReference type="Proteomes" id="UP001172083"/>
    </source>
</evidence>
<feature type="signal peptide" evidence="1">
    <location>
        <begin position="1"/>
        <end position="19"/>
    </location>
</feature>
<dbReference type="RefSeq" id="WP_346759494.1">
    <property type="nucleotide sequence ID" value="NZ_JAUJEB010000004.1"/>
</dbReference>
<name>A0ABT8L8R9_9BACT</name>
<evidence type="ECO:0000256" key="1">
    <source>
        <dbReference type="SAM" id="SignalP"/>
    </source>
</evidence>